<proteinExistence type="predicted"/>
<reference evidence="1 2" key="1">
    <citation type="submission" date="2022-12" db="EMBL/GenBank/DDBJ databases">
        <title>Dasania phycosphaerae sp. nov., isolated from particulate material of the south coast of Korea.</title>
        <authorList>
            <person name="Jiang Y."/>
        </authorList>
    </citation>
    <scope>NUCLEOTIDE SEQUENCE [LARGE SCALE GENOMIC DNA]</scope>
    <source>
        <strain evidence="1 2">GY-19</strain>
    </source>
</reference>
<accession>A0A9J6RN18</accession>
<comment type="caution">
    <text evidence="1">The sequence shown here is derived from an EMBL/GenBank/DDBJ whole genome shotgun (WGS) entry which is preliminary data.</text>
</comment>
<evidence type="ECO:0000313" key="1">
    <source>
        <dbReference type="EMBL" id="MCZ0865705.1"/>
    </source>
</evidence>
<dbReference type="Proteomes" id="UP001069090">
    <property type="component" value="Unassembled WGS sequence"/>
</dbReference>
<protein>
    <submittedName>
        <fullName evidence="1">Transporter substrate-binding domain-containing protein</fullName>
    </submittedName>
</protein>
<gene>
    <name evidence="1" type="ORF">O0V09_10855</name>
</gene>
<dbReference type="AlphaFoldDB" id="A0A9J6RN18"/>
<keyword evidence="2" id="KW-1185">Reference proteome</keyword>
<sequence>MPQIVFGLYLVTALLLLSAMAEQYSSPPAGSASRTQATKILYVAADVWLGDTNADGSGAYYDIIRRLFEPLGYRIQHRVLPMRRGIAAIHSGAEIDILLADWSREHLRLGGQYQMDRVLIPEHPMSVEYVIASFPPQSTLRWADIATDKSKRVAWVKGYNYHKHLALDEHAITRISNSTQGIKMLYTGHIDCFLDDQTEVSRLLKQDKFKKVSLRQEVVMMRKLYPIFHNDKEGRALMHKYDEGMAALISSGEIYPLYLRYGKNYRAVQADEIAPPIANQ</sequence>
<dbReference type="Gene3D" id="3.40.190.10">
    <property type="entry name" value="Periplasmic binding protein-like II"/>
    <property type="match status" value="2"/>
</dbReference>
<dbReference type="RefSeq" id="WP_258331847.1">
    <property type="nucleotide sequence ID" value="NZ_JAPTGG010000008.1"/>
</dbReference>
<dbReference type="SUPFAM" id="SSF53850">
    <property type="entry name" value="Periplasmic binding protein-like II"/>
    <property type="match status" value="1"/>
</dbReference>
<organism evidence="1 2">
    <name type="scientific">Dasania phycosphaerae</name>
    <dbReference type="NCBI Taxonomy" id="2950436"/>
    <lineage>
        <taxon>Bacteria</taxon>
        <taxon>Pseudomonadati</taxon>
        <taxon>Pseudomonadota</taxon>
        <taxon>Gammaproteobacteria</taxon>
        <taxon>Cellvibrionales</taxon>
        <taxon>Spongiibacteraceae</taxon>
        <taxon>Dasania</taxon>
    </lineage>
</organism>
<evidence type="ECO:0000313" key="2">
    <source>
        <dbReference type="Proteomes" id="UP001069090"/>
    </source>
</evidence>
<dbReference type="EMBL" id="JAPTGG010000008">
    <property type="protein sequence ID" value="MCZ0865705.1"/>
    <property type="molecule type" value="Genomic_DNA"/>
</dbReference>
<name>A0A9J6RN18_9GAMM</name>